<evidence type="ECO:0000313" key="2">
    <source>
        <dbReference type="Proteomes" id="UP000199339"/>
    </source>
</evidence>
<gene>
    <name evidence="1" type="ORF">SAMN04487961_0794</name>
</gene>
<dbReference type="Proteomes" id="UP000199339">
    <property type="component" value="Unassembled WGS sequence"/>
</dbReference>
<dbReference type="Pfam" id="PF04325">
    <property type="entry name" value="DUF465"/>
    <property type="match status" value="1"/>
</dbReference>
<dbReference type="OrthoDB" id="1263265at2"/>
<evidence type="ECO:0000313" key="1">
    <source>
        <dbReference type="EMBL" id="SFM58601.1"/>
    </source>
</evidence>
<dbReference type="Gene3D" id="6.10.280.50">
    <property type="match status" value="1"/>
</dbReference>
<name>A0A1I4S2I2_9GAMM</name>
<sequence>MTLEKHDLIHELPESREAIHTLKTGSTHFAKLFDEYHELDHEIHRIESGAENTSDEYLEDQKKQRLHLKDQLYSMIREYEASLAS</sequence>
<evidence type="ECO:0008006" key="3">
    <source>
        <dbReference type="Google" id="ProtNLM"/>
    </source>
</evidence>
<reference evidence="2" key="1">
    <citation type="submission" date="2016-10" db="EMBL/GenBank/DDBJ databases">
        <authorList>
            <person name="Varghese N."/>
            <person name="Submissions S."/>
        </authorList>
    </citation>
    <scope>NUCLEOTIDE SEQUENCE [LARGE SCALE GENOMIC DNA]</scope>
    <source>
        <strain evidence="2">CGMCC 1.6775</strain>
    </source>
</reference>
<dbReference type="EMBL" id="FOUR01000001">
    <property type="protein sequence ID" value="SFM58601.1"/>
    <property type="molecule type" value="Genomic_DNA"/>
</dbReference>
<keyword evidence="2" id="KW-1185">Reference proteome</keyword>
<dbReference type="AlphaFoldDB" id="A0A1I4S2I2"/>
<organism evidence="1 2">
    <name type="scientific">Marinobacter pelagius</name>
    <dbReference type="NCBI Taxonomy" id="379482"/>
    <lineage>
        <taxon>Bacteria</taxon>
        <taxon>Pseudomonadati</taxon>
        <taxon>Pseudomonadota</taxon>
        <taxon>Gammaproteobacteria</taxon>
        <taxon>Pseudomonadales</taxon>
        <taxon>Marinobacteraceae</taxon>
        <taxon>Marinobacter</taxon>
    </lineage>
</organism>
<dbReference type="RefSeq" id="WP_091998933.1">
    <property type="nucleotide sequence ID" value="NZ_FOUR01000001.1"/>
</dbReference>
<dbReference type="InterPro" id="IPR038444">
    <property type="entry name" value="DUF465_sf"/>
</dbReference>
<proteinExistence type="predicted"/>
<dbReference type="InterPro" id="IPR007420">
    <property type="entry name" value="DUF465"/>
</dbReference>
<protein>
    <recommendedName>
        <fullName evidence="3">GTP-binding protein</fullName>
    </recommendedName>
</protein>
<accession>A0A1I4S2I2</accession>